<dbReference type="RefSeq" id="WP_093988914.1">
    <property type="nucleotide sequence ID" value="NZ_FYDD01000003.1"/>
</dbReference>
<reference evidence="3" key="1">
    <citation type="submission" date="2020-08" db="EMBL/GenBank/DDBJ databases">
        <title>Genome public.</title>
        <authorList>
            <person name="Liu C."/>
            <person name="Sun Q."/>
        </authorList>
    </citation>
    <scope>NUCLEOTIDE SEQUENCE</scope>
    <source>
        <strain evidence="3">NSJ-15</strain>
    </source>
</reference>
<dbReference type="OrthoDB" id="1647070at2"/>
<dbReference type="SMART" id="SM00530">
    <property type="entry name" value="HTH_XRE"/>
    <property type="match status" value="1"/>
</dbReference>
<dbReference type="InterPro" id="IPR050807">
    <property type="entry name" value="TransReg_Diox_bact_type"/>
</dbReference>
<keyword evidence="1" id="KW-0238">DNA-binding</keyword>
<dbReference type="Pfam" id="PF01381">
    <property type="entry name" value="HTH_3"/>
    <property type="match status" value="1"/>
</dbReference>
<dbReference type="PANTHER" id="PTHR46797:SF1">
    <property type="entry name" value="METHYLPHOSPHONATE SYNTHASE"/>
    <property type="match status" value="1"/>
</dbReference>
<protein>
    <submittedName>
        <fullName evidence="3">Helix-turn-helix transcriptional regulator</fullName>
    </submittedName>
</protein>
<evidence type="ECO:0000259" key="2">
    <source>
        <dbReference type="PROSITE" id="PS50943"/>
    </source>
</evidence>
<dbReference type="SUPFAM" id="SSF47413">
    <property type="entry name" value="lambda repressor-like DNA-binding domains"/>
    <property type="match status" value="1"/>
</dbReference>
<evidence type="ECO:0000313" key="3">
    <source>
        <dbReference type="EMBL" id="MBC8611228.1"/>
    </source>
</evidence>
<dbReference type="CDD" id="cd00093">
    <property type="entry name" value="HTH_XRE"/>
    <property type="match status" value="1"/>
</dbReference>
<gene>
    <name evidence="3" type="ORF">H8702_08880</name>
</gene>
<name>A0A8J6PDJ4_9FIRM</name>
<dbReference type="PROSITE" id="PS50943">
    <property type="entry name" value="HTH_CROC1"/>
    <property type="match status" value="1"/>
</dbReference>
<dbReference type="Proteomes" id="UP000632659">
    <property type="component" value="Unassembled WGS sequence"/>
</dbReference>
<dbReference type="InterPro" id="IPR010982">
    <property type="entry name" value="Lambda_DNA-bd_dom_sf"/>
</dbReference>
<keyword evidence="4" id="KW-1185">Reference proteome</keyword>
<dbReference type="AlphaFoldDB" id="A0A8J6PDJ4"/>
<dbReference type="GO" id="GO:0003700">
    <property type="term" value="F:DNA-binding transcription factor activity"/>
    <property type="evidence" value="ECO:0007669"/>
    <property type="project" value="TreeGrafter"/>
</dbReference>
<accession>A0A8J6PDJ4</accession>
<sequence>MIKKRQLLPDEFDNKMKALGKLIRVNRQRKNMTIQQLAVQADVCESYIWQIEMGRKNISYSTLWRISEILEVPSGQLLYGTDSQLTFQNECPLKHVLKQCSNCRKKDFFDCCLLTGSESAKCILICINSLLNRG</sequence>
<dbReference type="GO" id="GO:0003677">
    <property type="term" value="F:DNA binding"/>
    <property type="evidence" value="ECO:0007669"/>
    <property type="project" value="UniProtKB-KW"/>
</dbReference>
<organism evidence="3 4">
    <name type="scientific">Massiliimalia timonensis</name>
    <dbReference type="NCBI Taxonomy" id="1987501"/>
    <lineage>
        <taxon>Bacteria</taxon>
        <taxon>Bacillati</taxon>
        <taxon>Bacillota</taxon>
        <taxon>Clostridia</taxon>
        <taxon>Eubacteriales</taxon>
        <taxon>Oscillospiraceae</taxon>
        <taxon>Massiliimalia</taxon>
    </lineage>
</organism>
<dbReference type="InterPro" id="IPR001387">
    <property type="entry name" value="Cro/C1-type_HTH"/>
</dbReference>
<dbReference type="EMBL" id="JACRTL010000004">
    <property type="protein sequence ID" value="MBC8611228.1"/>
    <property type="molecule type" value="Genomic_DNA"/>
</dbReference>
<proteinExistence type="predicted"/>
<comment type="caution">
    <text evidence="3">The sequence shown here is derived from an EMBL/GenBank/DDBJ whole genome shotgun (WGS) entry which is preliminary data.</text>
</comment>
<evidence type="ECO:0000256" key="1">
    <source>
        <dbReference type="ARBA" id="ARBA00023125"/>
    </source>
</evidence>
<dbReference type="PANTHER" id="PTHR46797">
    <property type="entry name" value="HTH-TYPE TRANSCRIPTIONAL REGULATOR"/>
    <property type="match status" value="1"/>
</dbReference>
<dbReference type="Gene3D" id="1.10.260.40">
    <property type="entry name" value="lambda repressor-like DNA-binding domains"/>
    <property type="match status" value="1"/>
</dbReference>
<evidence type="ECO:0000313" key="4">
    <source>
        <dbReference type="Proteomes" id="UP000632659"/>
    </source>
</evidence>
<dbReference type="GO" id="GO:0005829">
    <property type="term" value="C:cytosol"/>
    <property type="evidence" value="ECO:0007669"/>
    <property type="project" value="TreeGrafter"/>
</dbReference>
<feature type="domain" description="HTH cro/C1-type" evidence="2">
    <location>
        <begin position="23"/>
        <end position="77"/>
    </location>
</feature>